<comment type="caution">
    <text evidence="1">The sequence shown here is derived from an EMBL/GenBank/DDBJ whole genome shotgun (WGS) entry which is preliminary data.</text>
</comment>
<evidence type="ECO:0000313" key="2">
    <source>
        <dbReference type="Proteomes" id="UP000607653"/>
    </source>
</evidence>
<dbReference type="Proteomes" id="UP000607653">
    <property type="component" value="Unassembled WGS sequence"/>
</dbReference>
<dbReference type="AlphaFoldDB" id="A0A822ZN38"/>
<reference evidence="1 2" key="1">
    <citation type="journal article" date="2020" name="Mol. Biol. Evol.">
        <title>Distinct Expression and Methylation Patterns for Genes with Different Fates following a Single Whole-Genome Duplication in Flowering Plants.</title>
        <authorList>
            <person name="Shi T."/>
            <person name="Rahmani R.S."/>
            <person name="Gugger P.F."/>
            <person name="Wang M."/>
            <person name="Li H."/>
            <person name="Zhang Y."/>
            <person name="Li Z."/>
            <person name="Wang Q."/>
            <person name="Van de Peer Y."/>
            <person name="Marchal K."/>
            <person name="Chen J."/>
        </authorList>
    </citation>
    <scope>NUCLEOTIDE SEQUENCE [LARGE SCALE GENOMIC DNA]</scope>
    <source>
        <tissue evidence="1">Leaf</tissue>
    </source>
</reference>
<evidence type="ECO:0000313" key="1">
    <source>
        <dbReference type="EMBL" id="DAD46307.1"/>
    </source>
</evidence>
<organism evidence="1 2">
    <name type="scientific">Nelumbo nucifera</name>
    <name type="common">Sacred lotus</name>
    <dbReference type="NCBI Taxonomy" id="4432"/>
    <lineage>
        <taxon>Eukaryota</taxon>
        <taxon>Viridiplantae</taxon>
        <taxon>Streptophyta</taxon>
        <taxon>Embryophyta</taxon>
        <taxon>Tracheophyta</taxon>
        <taxon>Spermatophyta</taxon>
        <taxon>Magnoliopsida</taxon>
        <taxon>Proteales</taxon>
        <taxon>Nelumbonaceae</taxon>
        <taxon>Nelumbo</taxon>
    </lineage>
</organism>
<name>A0A822ZN38_NELNU</name>
<sequence length="79" mass="8786">MRERERVWGGHCCCNSSILVMKMMNSSAVMVSFGEGTVEGEKLSNGGPFKGNFDILIFSHLLGKPNISEYEKGIIYPEK</sequence>
<keyword evidence="2" id="KW-1185">Reference proteome</keyword>
<dbReference type="EMBL" id="DUZY01000007">
    <property type="protein sequence ID" value="DAD46307.1"/>
    <property type="molecule type" value="Genomic_DNA"/>
</dbReference>
<accession>A0A822ZN38</accession>
<protein>
    <submittedName>
        <fullName evidence="1">Uncharacterized protein</fullName>
    </submittedName>
</protein>
<proteinExistence type="predicted"/>
<gene>
    <name evidence="1" type="ORF">HUJ06_004537</name>
</gene>